<feature type="chain" id="PRO_5038425850" evidence="1">
    <location>
        <begin position="20"/>
        <end position="277"/>
    </location>
</feature>
<evidence type="ECO:0000259" key="2">
    <source>
        <dbReference type="Pfam" id="PF11611"/>
    </source>
</evidence>
<evidence type="ECO:0000256" key="1">
    <source>
        <dbReference type="SAM" id="SignalP"/>
    </source>
</evidence>
<sequence>MMKKISIVIGILLMITLFAGCSSENKQASSNTNTKETEQNTTALNKDEFKQMFSDPDKFKGRKVDYYAKIFQEPEKDEKGTYIQAFADPDNSTGNTLITISNPKLDVKNNDIIHIIGTVEKKYTGKNGFGAEISAPVITASKIEKSDYGTAFDQAKKTITVNKQIDQNGYVIQLNKVEFGTKNTRVYLTITNNSKNQINLNTYDAKATQGDKQFEVDSTNTNYPELKTEILPGIKEDGVIVFKPMDISAQNTKFIFTGSSENYELEFNPFTFEVDMK</sequence>
<dbReference type="InterPro" id="IPR029051">
    <property type="entry name" value="DUF4352"/>
</dbReference>
<keyword evidence="1" id="KW-0732">Signal</keyword>
<dbReference type="PROSITE" id="PS51257">
    <property type="entry name" value="PROKAR_LIPOPROTEIN"/>
    <property type="match status" value="1"/>
</dbReference>
<feature type="signal peptide" evidence="1">
    <location>
        <begin position="1"/>
        <end position="19"/>
    </location>
</feature>
<evidence type="ECO:0000313" key="4">
    <source>
        <dbReference type="Proteomes" id="UP000277999"/>
    </source>
</evidence>
<protein>
    <submittedName>
        <fullName evidence="3">DUF4352 domain-containing protein</fullName>
    </submittedName>
</protein>
<dbReference type="AlphaFoldDB" id="A0A3M0T4R1"/>
<name>A0A3M0T4R1_9CLOT</name>
<dbReference type="Proteomes" id="UP000277999">
    <property type="component" value="Unassembled WGS sequence"/>
</dbReference>
<dbReference type="EMBL" id="RFAQ01000001">
    <property type="protein sequence ID" value="RMD05061.1"/>
    <property type="molecule type" value="Genomic_DNA"/>
</dbReference>
<accession>A0A3M0T4R1</accession>
<feature type="domain" description="DUF4352" evidence="2">
    <location>
        <begin position="156"/>
        <end position="256"/>
    </location>
</feature>
<dbReference type="Pfam" id="PF11611">
    <property type="entry name" value="DUF4352"/>
    <property type="match status" value="1"/>
</dbReference>
<reference evidence="3 4" key="1">
    <citation type="submission" date="2018-10" db="EMBL/GenBank/DDBJ databases">
        <title>Genome-centric metagenomics revealed C2 chemical producing, CO utilizing Clostridium with novel acetogenic gene cluster.</title>
        <authorList>
            <person name="Kang H."/>
            <person name="Park B."/>
            <person name="Choi I.G."/>
            <person name="Chang I.S."/>
        </authorList>
    </citation>
    <scope>NUCLEOTIDE SEQUENCE [LARGE SCALE GENOMIC DNA]</scope>
    <source>
        <strain evidence="3 4">H21-9</strain>
    </source>
</reference>
<evidence type="ECO:0000313" key="3">
    <source>
        <dbReference type="EMBL" id="RMD05061.1"/>
    </source>
</evidence>
<organism evidence="3 4">
    <name type="scientific">Clostridium autoethanogenum</name>
    <dbReference type="NCBI Taxonomy" id="84023"/>
    <lineage>
        <taxon>Bacteria</taxon>
        <taxon>Bacillati</taxon>
        <taxon>Bacillota</taxon>
        <taxon>Clostridia</taxon>
        <taxon>Eubacteriales</taxon>
        <taxon>Clostridiaceae</taxon>
        <taxon>Clostridium</taxon>
    </lineage>
</organism>
<gene>
    <name evidence="3" type="ORF">D9O40_00705</name>
</gene>
<proteinExistence type="predicted"/>
<comment type="caution">
    <text evidence="3">The sequence shown here is derived from an EMBL/GenBank/DDBJ whole genome shotgun (WGS) entry which is preliminary data.</text>
</comment>